<dbReference type="SUPFAM" id="SSF116922">
    <property type="entry name" value="YugE-like"/>
    <property type="match status" value="1"/>
</dbReference>
<organism evidence="1 2">
    <name type="scientific">Algoriphagus taiwanensis</name>
    <dbReference type="NCBI Taxonomy" id="1445656"/>
    <lineage>
        <taxon>Bacteria</taxon>
        <taxon>Pseudomonadati</taxon>
        <taxon>Bacteroidota</taxon>
        <taxon>Cytophagia</taxon>
        <taxon>Cytophagales</taxon>
        <taxon>Cyclobacteriaceae</taxon>
        <taxon>Algoriphagus</taxon>
    </lineage>
</organism>
<dbReference type="InterPro" id="IPR023162">
    <property type="entry name" value="Apc36109-like_dom_sf"/>
</dbReference>
<evidence type="ECO:0000313" key="2">
    <source>
        <dbReference type="Proteomes" id="UP001307705"/>
    </source>
</evidence>
<dbReference type="Gene3D" id="1.10.340.20">
    <property type="entry name" value="Apc36109-like domain"/>
    <property type="match status" value="1"/>
</dbReference>
<proteinExistence type="predicted"/>
<sequence>MPFEIGLVNTDVGVHAKKILRQLNNILTLLTAVTLLTSCGTDNKTKITDQEAEENFDKQYAESMKDPLFALDLDSIKSSHVDRFAELRTIINQHDPIGLIEIGAPEDEYEAEVKTIIVQLDHDMTEQQVHDLIYQEFLIWFEDELTAGPKEAYKELAADIHEWMKK</sequence>
<name>A0ABQ6PZG1_9BACT</name>
<keyword evidence="2" id="KW-1185">Reference proteome</keyword>
<reference evidence="1 2" key="1">
    <citation type="submission" date="2023-08" db="EMBL/GenBank/DDBJ databases">
        <title>Draft genome sequence of Algoriphagus taiwanensis.</title>
        <authorList>
            <person name="Takatani N."/>
            <person name="Hosokawa M."/>
            <person name="Sawabe T."/>
        </authorList>
    </citation>
    <scope>NUCLEOTIDE SEQUENCE [LARGE SCALE GENOMIC DNA]</scope>
    <source>
        <strain evidence="1 2">JCM 19755</strain>
    </source>
</reference>
<dbReference type="Proteomes" id="UP001307705">
    <property type="component" value="Unassembled WGS sequence"/>
</dbReference>
<dbReference type="EMBL" id="BTPE01000003">
    <property type="protein sequence ID" value="GMQ32715.1"/>
    <property type="molecule type" value="Genomic_DNA"/>
</dbReference>
<accession>A0ABQ6PZG1</accession>
<gene>
    <name evidence="1" type="ORF">Ataiwa_09870</name>
</gene>
<comment type="caution">
    <text evidence="1">The sequence shown here is derived from an EMBL/GenBank/DDBJ whole genome shotgun (WGS) entry which is preliminary data.</text>
</comment>
<evidence type="ECO:0000313" key="1">
    <source>
        <dbReference type="EMBL" id="GMQ32715.1"/>
    </source>
</evidence>
<dbReference type="RefSeq" id="WP_338227522.1">
    <property type="nucleotide sequence ID" value="NZ_BTPE01000003.1"/>
</dbReference>
<protein>
    <submittedName>
        <fullName evidence="1">Uncharacterized protein</fullName>
    </submittedName>
</protein>